<dbReference type="eggNOG" id="ENOG50335ME">
    <property type="taxonomic scope" value="Bacteria"/>
</dbReference>
<dbReference type="AlphaFoldDB" id="A3V7P9"/>
<proteinExistence type="predicted"/>
<name>A3V7P9_9RHOB</name>
<dbReference type="HOGENOM" id="CLU_1371257_0_0_5"/>
<dbReference type="STRING" id="314232.SKA53_06332"/>
<evidence type="ECO:0000313" key="2">
    <source>
        <dbReference type="Proteomes" id="UP000004507"/>
    </source>
</evidence>
<dbReference type="Proteomes" id="UP000004507">
    <property type="component" value="Unassembled WGS sequence"/>
</dbReference>
<reference evidence="1 2" key="1">
    <citation type="submission" date="2006-01" db="EMBL/GenBank/DDBJ databases">
        <authorList>
            <person name="Hagstrom A."/>
            <person name="Ferriera S."/>
            <person name="Johnson J."/>
            <person name="Kravitz S."/>
            <person name="Halpern A."/>
            <person name="Remington K."/>
            <person name="Beeson K."/>
            <person name="Tran B."/>
            <person name="Rogers Y.-H."/>
            <person name="Friedman R."/>
            <person name="Venter J.C."/>
        </authorList>
    </citation>
    <scope>NUCLEOTIDE SEQUENCE [LARGE SCALE GENOMIC DNA]</scope>
    <source>
        <strain evidence="1 2">SKA53</strain>
    </source>
</reference>
<evidence type="ECO:0000313" key="1">
    <source>
        <dbReference type="EMBL" id="EAQ05699.1"/>
    </source>
</evidence>
<dbReference type="OrthoDB" id="9806493at2"/>
<organism evidence="1 2">
    <name type="scientific">Yoonia vestfoldensis SKA53</name>
    <dbReference type="NCBI Taxonomy" id="314232"/>
    <lineage>
        <taxon>Bacteria</taxon>
        <taxon>Pseudomonadati</taxon>
        <taxon>Pseudomonadota</taxon>
        <taxon>Alphaproteobacteria</taxon>
        <taxon>Rhodobacterales</taxon>
        <taxon>Paracoccaceae</taxon>
        <taxon>Yoonia</taxon>
    </lineage>
</organism>
<comment type="caution">
    <text evidence="1">The sequence shown here is derived from an EMBL/GenBank/DDBJ whole genome shotgun (WGS) entry which is preliminary data.</text>
</comment>
<sequence length="199" mass="22116">MPDIHRLRHMHRWFGRVGLAIGSTFQAQAAGAQDVWSQTSVLDVRTGSVRSGIALDLSAGRYALEDGTMVELSDWYRPRFLDLNILFLTEIQPSFGAIWGFSTGETGQKYTIDPGLWVGFVYRADLDDNQALTVSATTLLGGALQEQSCVAFYTILNDFAQVNCRLAASPLPPEETLPFLVSERGAIETTFSLRYEIRF</sequence>
<accession>A3V7P9</accession>
<keyword evidence="2" id="KW-1185">Reference proteome</keyword>
<dbReference type="EMBL" id="AAMS01000007">
    <property type="protein sequence ID" value="EAQ05699.1"/>
    <property type="molecule type" value="Genomic_DNA"/>
</dbReference>
<protein>
    <submittedName>
        <fullName evidence="1">Uncharacterized protein</fullName>
    </submittedName>
</protein>
<gene>
    <name evidence="1" type="ORF">SKA53_06332</name>
</gene>